<gene>
    <name evidence="1" type="ORF">GHO29_25485</name>
</gene>
<evidence type="ECO:0000313" key="2">
    <source>
        <dbReference type="Proteomes" id="UP000437970"/>
    </source>
</evidence>
<name>A0A7X1Y3R7_9PSED</name>
<reference evidence="1 2" key="1">
    <citation type="submission" date="2019-10" db="EMBL/GenBank/DDBJ databases">
        <title>Evaluation of single-gene subtyping targets for Pseudomonas.</title>
        <authorList>
            <person name="Reichler S.J."/>
            <person name="Orsi R.H."/>
            <person name="Wiedmann M."/>
            <person name="Martin N.H."/>
            <person name="Murphy S.I."/>
        </authorList>
    </citation>
    <scope>NUCLEOTIDE SEQUENCE [LARGE SCALE GENOMIC DNA]</scope>
    <source>
        <strain evidence="1 2">FSL R10-1984</strain>
    </source>
</reference>
<feature type="non-terminal residue" evidence="1">
    <location>
        <position position="1"/>
    </location>
</feature>
<dbReference type="AlphaFoldDB" id="A0A7X1Y3R7"/>
<dbReference type="EMBL" id="WIVW01000266">
    <property type="protein sequence ID" value="MQU29786.1"/>
    <property type="molecule type" value="Genomic_DNA"/>
</dbReference>
<proteinExistence type="predicted"/>
<protein>
    <submittedName>
        <fullName evidence="1">Virion morphogenesis protein</fullName>
    </submittedName>
</protein>
<sequence length="50" mass="5673">RILNDERAESSGAQSWDITLPKRQFLGVSSGNETRDLVNQVFEQILNSPR</sequence>
<dbReference type="Proteomes" id="UP000437970">
    <property type="component" value="Unassembled WGS sequence"/>
</dbReference>
<accession>A0A7X1Y3R7</accession>
<evidence type="ECO:0000313" key="1">
    <source>
        <dbReference type="EMBL" id="MQU29786.1"/>
    </source>
</evidence>
<organism evidence="1 2">
    <name type="scientific">Pseudomonas helleri</name>
    <dbReference type="NCBI Taxonomy" id="1608996"/>
    <lineage>
        <taxon>Bacteria</taxon>
        <taxon>Pseudomonadati</taxon>
        <taxon>Pseudomonadota</taxon>
        <taxon>Gammaproteobacteria</taxon>
        <taxon>Pseudomonadales</taxon>
        <taxon>Pseudomonadaceae</taxon>
        <taxon>Pseudomonas</taxon>
    </lineage>
</organism>
<comment type="caution">
    <text evidence="1">The sequence shown here is derived from an EMBL/GenBank/DDBJ whole genome shotgun (WGS) entry which is preliminary data.</text>
</comment>